<keyword evidence="11" id="KW-1185">Reference proteome</keyword>
<keyword evidence="5 7" id="KW-0472">Membrane</keyword>
<keyword evidence="2" id="KW-1003">Cell membrane</keyword>
<feature type="transmembrane region" description="Helical" evidence="7">
    <location>
        <begin position="25"/>
        <end position="49"/>
    </location>
</feature>
<protein>
    <submittedName>
        <fullName evidence="10">ABC transporter permease</fullName>
    </submittedName>
</protein>
<dbReference type="RefSeq" id="WP_386738963.1">
    <property type="nucleotide sequence ID" value="NZ_JBHSMG010000001.1"/>
</dbReference>
<dbReference type="PANTHER" id="PTHR30572">
    <property type="entry name" value="MEMBRANE COMPONENT OF TRANSPORTER-RELATED"/>
    <property type="match status" value="1"/>
</dbReference>
<keyword evidence="4 7" id="KW-1133">Transmembrane helix</keyword>
<feature type="transmembrane region" description="Helical" evidence="7">
    <location>
        <begin position="323"/>
        <end position="349"/>
    </location>
</feature>
<evidence type="ECO:0000256" key="5">
    <source>
        <dbReference type="ARBA" id="ARBA00023136"/>
    </source>
</evidence>
<dbReference type="Pfam" id="PF02687">
    <property type="entry name" value="FtsX"/>
    <property type="match status" value="1"/>
</dbReference>
<evidence type="ECO:0000313" key="11">
    <source>
        <dbReference type="Proteomes" id="UP001596039"/>
    </source>
</evidence>
<evidence type="ECO:0000259" key="8">
    <source>
        <dbReference type="Pfam" id="PF02687"/>
    </source>
</evidence>
<sequence>MNLITGLFGAIVEAWSELRVHRTRVLLSLIGVAVAVAAITGVVAVGGVLEQAQTESSERYGGRPALLSVNVSDSTGSRTPDAAALDAAYGRLADRYDIRYRSRVLQGPQLSLNSPRGVVQASVLAVDPDYATMHRLRPTTGRMPDASDEDHLAPSVVIDVNTWQLLGSPALTSHPTVTIAGAQPVTAVVVGIQRADCDQCFSVTMLYDQYQRIASSTSPAQGIVPTWEAWVPPEDSAALRERIGTDVSAEVGSGWNVRVDRTDYQSGGGGDQLLGVKLAVGGIAGLVLLLGALGLLNISLVTVRYRIREIGIRRSFGATAGRVFFSVMMESVVATVVAGFIGVVVAVVALKNPLSASLVARAVQDVPPFPVSAAILGLVVSTIVGALAGLLPAIVAVRVKPIDAIRY</sequence>
<name>A0ABW0NQ34_9MICO</name>
<evidence type="ECO:0000256" key="2">
    <source>
        <dbReference type="ARBA" id="ARBA00022475"/>
    </source>
</evidence>
<proteinExistence type="inferred from homology"/>
<evidence type="ECO:0000256" key="3">
    <source>
        <dbReference type="ARBA" id="ARBA00022692"/>
    </source>
</evidence>
<feature type="transmembrane region" description="Helical" evidence="7">
    <location>
        <begin position="278"/>
        <end position="303"/>
    </location>
</feature>
<evidence type="ECO:0000256" key="6">
    <source>
        <dbReference type="ARBA" id="ARBA00038076"/>
    </source>
</evidence>
<evidence type="ECO:0000256" key="7">
    <source>
        <dbReference type="SAM" id="Phobius"/>
    </source>
</evidence>
<organism evidence="10 11">
    <name type="scientific">Lysinimonas soli</name>
    <dbReference type="NCBI Taxonomy" id="1074233"/>
    <lineage>
        <taxon>Bacteria</taxon>
        <taxon>Bacillati</taxon>
        <taxon>Actinomycetota</taxon>
        <taxon>Actinomycetes</taxon>
        <taxon>Micrococcales</taxon>
        <taxon>Microbacteriaceae</taxon>
        <taxon>Lysinimonas</taxon>
    </lineage>
</organism>
<evidence type="ECO:0000256" key="4">
    <source>
        <dbReference type="ARBA" id="ARBA00022989"/>
    </source>
</evidence>
<comment type="caution">
    <text evidence="10">The sequence shown here is derived from an EMBL/GenBank/DDBJ whole genome shotgun (WGS) entry which is preliminary data.</text>
</comment>
<dbReference type="InterPro" id="IPR003838">
    <property type="entry name" value="ABC3_permease_C"/>
</dbReference>
<reference evidence="11" key="1">
    <citation type="journal article" date="2019" name="Int. J. Syst. Evol. Microbiol.">
        <title>The Global Catalogue of Microorganisms (GCM) 10K type strain sequencing project: providing services to taxonomists for standard genome sequencing and annotation.</title>
        <authorList>
            <consortium name="The Broad Institute Genomics Platform"/>
            <consortium name="The Broad Institute Genome Sequencing Center for Infectious Disease"/>
            <person name="Wu L."/>
            <person name="Ma J."/>
        </authorList>
    </citation>
    <scope>NUCLEOTIDE SEQUENCE [LARGE SCALE GENOMIC DNA]</scope>
    <source>
        <strain evidence="11">CGMCC 4.6997</strain>
    </source>
</reference>
<dbReference type="Proteomes" id="UP001596039">
    <property type="component" value="Unassembled WGS sequence"/>
</dbReference>
<comment type="similarity">
    <text evidence="6">Belongs to the ABC-4 integral membrane protein family.</text>
</comment>
<feature type="domain" description="ABC3 transporter permease C-terminal" evidence="8">
    <location>
        <begin position="283"/>
        <end position="400"/>
    </location>
</feature>
<comment type="subcellular location">
    <subcellularLocation>
        <location evidence="1">Cell membrane</location>
        <topology evidence="1">Multi-pass membrane protein</topology>
    </subcellularLocation>
</comment>
<dbReference type="EMBL" id="JBHSMG010000001">
    <property type="protein sequence ID" value="MFC5501368.1"/>
    <property type="molecule type" value="Genomic_DNA"/>
</dbReference>
<evidence type="ECO:0000256" key="1">
    <source>
        <dbReference type="ARBA" id="ARBA00004651"/>
    </source>
</evidence>
<dbReference type="PANTHER" id="PTHR30572:SF4">
    <property type="entry name" value="ABC TRANSPORTER PERMEASE YTRF"/>
    <property type="match status" value="1"/>
</dbReference>
<accession>A0ABW0NQ34</accession>
<evidence type="ECO:0000313" key="10">
    <source>
        <dbReference type="EMBL" id="MFC5501368.1"/>
    </source>
</evidence>
<gene>
    <name evidence="10" type="ORF">ACFPJ4_03825</name>
</gene>
<dbReference type="InterPro" id="IPR050250">
    <property type="entry name" value="Macrolide_Exporter_MacB"/>
</dbReference>
<feature type="transmembrane region" description="Helical" evidence="7">
    <location>
        <begin position="369"/>
        <end position="397"/>
    </location>
</feature>
<evidence type="ECO:0000259" key="9">
    <source>
        <dbReference type="Pfam" id="PF12704"/>
    </source>
</evidence>
<keyword evidence="3 7" id="KW-0812">Transmembrane</keyword>
<dbReference type="InterPro" id="IPR025857">
    <property type="entry name" value="MacB_PCD"/>
</dbReference>
<dbReference type="Pfam" id="PF12704">
    <property type="entry name" value="MacB_PCD"/>
    <property type="match status" value="1"/>
</dbReference>
<feature type="domain" description="MacB-like periplasmic core" evidence="9">
    <location>
        <begin position="26"/>
        <end position="194"/>
    </location>
</feature>